<protein>
    <recommendedName>
        <fullName evidence="6">Cuticle protein</fullName>
    </recommendedName>
</protein>
<proteinExistence type="predicted"/>
<evidence type="ECO:0000313" key="5">
    <source>
        <dbReference type="Proteomes" id="UP001445076"/>
    </source>
</evidence>
<accession>A0AAW0XGQ5</accession>
<evidence type="ECO:0000256" key="3">
    <source>
        <dbReference type="SAM" id="SignalP"/>
    </source>
</evidence>
<organism evidence="4 5">
    <name type="scientific">Cherax quadricarinatus</name>
    <name type="common">Australian red claw crayfish</name>
    <dbReference type="NCBI Taxonomy" id="27406"/>
    <lineage>
        <taxon>Eukaryota</taxon>
        <taxon>Metazoa</taxon>
        <taxon>Ecdysozoa</taxon>
        <taxon>Arthropoda</taxon>
        <taxon>Crustacea</taxon>
        <taxon>Multicrustacea</taxon>
        <taxon>Malacostraca</taxon>
        <taxon>Eumalacostraca</taxon>
        <taxon>Eucarida</taxon>
        <taxon>Decapoda</taxon>
        <taxon>Pleocyemata</taxon>
        <taxon>Astacidea</taxon>
        <taxon>Parastacoidea</taxon>
        <taxon>Parastacidae</taxon>
        <taxon>Cherax</taxon>
    </lineage>
</organism>
<gene>
    <name evidence="4" type="ORF">OTU49_003395</name>
</gene>
<dbReference type="GO" id="GO:0008010">
    <property type="term" value="F:structural constituent of chitin-based larval cuticle"/>
    <property type="evidence" value="ECO:0007669"/>
    <property type="project" value="TreeGrafter"/>
</dbReference>
<dbReference type="InterPro" id="IPR031311">
    <property type="entry name" value="CHIT_BIND_RR_consensus"/>
</dbReference>
<keyword evidence="3" id="KW-0732">Signal</keyword>
<evidence type="ECO:0000256" key="2">
    <source>
        <dbReference type="PROSITE-ProRule" id="PRU00497"/>
    </source>
</evidence>
<dbReference type="PANTHER" id="PTHR10380:SF235">
    <property type="entry name" value="CUTICULAR PROTEIN 73D, ISOFORM B"/>
    <property type="match status" value="1"/>
</dbReference>
<sequence>MKVFVLLCLVGVALSAPQQFSNKLENPEDTPEPYEFSLNVADDEFTNYQSRQESQDANGVVQGVYSFIAPNGIRYTTSYTADPVNGFQANTVEEQTNIEIKIPVHPPQPQGRS</sequence>
<keyword evidence="5" id="KW-1185">Reference proteome</keyword>
<dbReference type="Proteomes" id="UP001445076">
    <property type="component" value="Unassembled WGS sequence"/>
</dbReference>
<dbReference type="GO" id="GO:0062129">
    <property type="term" value="C:chitin-based extracellular matrix"/>
    <property type="evidence" value="ECO:0007669"/>
    <property type="project" value="TreeGrafter"/>
</dbReference>
<dbReference type="Pfam" id="PF00379">
    <property type="entry name" value="Chitin_bind_4"/>
    <property type="match status" value="1"/>
</dbReference>
<reference evidence="4 5" key="1">
    <citation type="journal article" date="2024" name="BMC Genomics">
        <title>Genome assembly of redclaw crayfish (Cherax quadricarinatus) provides insights into its immune adaptation and hypoxia tolerance.</title>
        <authorList>
            <person name="Liu Z."/>
            <person name="Zheng J."/>
            <person name="Li H."/>
            <person name="Fang K."/>
            <person name="Wang S."/>
            <person name="He J."/>
            <person name="Zhou D."/>
            <person name="Weng S."/>
            <person name="Chi M."/>
            <person name="Gu Z."/>
            <person name="He J."/>
            <person name="Li F."/>
            <person name="Wang M."/>
        </authorList>
    </citation>
    <scope>NUCLEOTIDE SEQUENCE [LARGE SCALE GENOMIC DNA]</scope>
    <source>
        <strain evidence="4">ZL_2023a</strain>
    </source>
</reference>
<dbReference type="EMBL" id="JARKIK010000036">
    <property type="protein sequence ID" value="KAK8739554.1"/>
    <property type="molecule type" value="Genomic_DNA"/>
</dbReference>
<feature type="signal peptide" evidence="3">
    <location>
        <begin position="1"/>
        <end position="15"/>
    </location>
</feature>
<comment type="caution">
    <text evidence="4">The sequence shown here is derived from an EMBL/GenBank/DDBJ whole genome shotgun (WGS) entry which is preliminary data.</text>
</comment>
<dbReference type="InterPro" id="IPR000618">
    <property type="entry name" value="Insect_cuticle"/>
</dbReference>
<feature type="chain" id="PRO_5043654161" description="Cuticle protein" evidence="3">
    <location>
        <begin position="16"/>
        <end position="113"/>
    </location>
</feature>
<dbReference type="PROSITE" id="PS51155">
    <property type="entry name" value="CHIT_BIND_RR_2"/>
    <property type="match status" value="1"/>
</dbReference>
<dbReference type="PROSITE" id="PS00233">
    <property type="entry name" value="CHIT_BIND_RR_1"/>
    <property type="match status" value="1"/>
</dbReference>
<dbReference type="AlphaFoldDB" id="A0AAW0XGQ5"/>
<dbReference type="InterPro" id="IPR050468">
    <property type="entry name" value="Cuticle_Struct_Prot"/>
</dbReference>
<evidence type="ECO:0008006" key="6">
    <source>
        <dbReference type="Google" id="ProtNLM"/>
    </source>
</evidence>
<keyword evidence="1 2" id="KW-0193">Cuticle</keyword>
<evidence type="ECO:0000313" key="4">
    <source>
        <dbReference type="EMBL" id="KAK8739554.1"/>
    </source>
</evidence>
<dbReference type="PANTHER" id="PTHR10380">
    <property type="entry name" value="CUTICLE PROTEIN"/>
    <property type="match status" value="1"/>
</dbReference>
<evidence type="ECO:0000256" key="1">
    <source>
        <dbReference type="ARBA" id="ARBA00022460"/>
    </source>
</evidence>
<name>A0AAW0XGQ5_CHEQU</name>